<keyword evidence="1" id="KW-0472">Membrane</keyword>
<accession>A0A1H3FEE3</accession>
<gene>
    <name evidence="3" type="ORF">SAMN04488579_1106</name>
</gene>
<feature type="transmembrane region" description="Helical" evidence="1">
    <location>
        <begin position="154"/>
        <end position="175"/>
    </location>
</feature>
<feature type="transmembrane region" description="Helical" evidence="1">
    <location>
        <begin position="20"/>
        <end position="41"/>
    </location>
</feature>
<sequence length="192" mass="21725">MTRLLNVLVLVWQDVLRDFLLYFPTGVVIAVAVCVAYAIVVTRLGHDKVQLKALVVLFILTVYVVGVLYITLLSRRAQDLDYYDLSYLFITVSRSVYSVAQMAENVLLFFPLGCLLPMALPRKWRRAWLIVGVGCLFSGAIELIQLVTHRGACQIFDVMMNTGGTWVGYLCWWLLSPKSCKGFSPKNHRGFL</sequence>
<dbReference type="OrthoDB" id="9805025at2"/>
<protein>
    <submittedName>
        <fullName evidence="3">VanZ like family protein</fullName>
    </submittedName>
</protein>
<name>A0A1H3FEE3_EUBBA</name>
<proteinExistence type="predicted"/>
<evidence type="ECO:0000256" key="1">
    <source>
        <dbReference type="SAM" id="Phobius"/>
    </source>
</evidence>
<dbReference type="PANTHER" id="PTHR36834:SF1">
    <property type="entry name" value="INTEGRAL MEMBRANE PROTEIN"/>
    <property type="match status" value="1"/>
</dbReference>
<dbReference type="RefSeq" id="WP_090244993.1">
    <property type="nucleotide sequence ID" value="NZ_FNOU01000010.1"/>
</dbReference>
<evidence type="ECO:0000259" key="2">
    <source>
        <dbReference type="Pfam" id="PF04892"/>
    </source>
</evidence>
<dbReference type="Proteomes" id="UP000199652">
    <property type="component" value="Unassembled WGS sequence"/>
</dbReference>
<dbReference type="EMBL" id="FNOU01000010">
    <property type="protein sequence ID" value="SDX88768.1"/>
    <property type="molecule type" value="Genomic_DNA"/>
</dbReference>
<feature type="transmembrane region" description="Helical" evidence="1">
    <location>
        <begin position="128"/>
        <end position="148"/>
    </location>
</feature>
<dbReference type="AlphaFoldDB" id="A0A1H3FEE3"/>
<dbReference type="InterPro" id="IPR053150">
    <property type="entry name" value="Teicoplanin_resist-assoc"/>
</dbReference>
<keyword evidence="1" id="KW-1133">Transmembrane helix</keyword>
<reference evidence="4" key="1">
    <citation type="submission" date="2016-10" db="EMBL/GenBank/DDBJ databases">
        <authorList>
            <person name="Varghese N."/>
            <person name="Submissions S."/>
        </authorList>
    </citation>
    <scope>NUCLEOTIDE SEQUENCE [LARGE SCALE GENOMIC DNA]</scope>
    <source>
        <strain evidence="4">VPI 5359</strain>
    </source>
</reference>
<dbReference type="PANTHER" id="PTHR36834">
    <property type="entry name" value="MEMBRANE PROTEIN-RELATED"/>
    <property type="match status" value="1"/>
</dbReference>
<keyword evidence="4" id="KW-1185">Reference proteome</keyword>
<feature type="transmembrane region" description="Helical" evidence="1">
    <location>
        <begin position="53"/>
        <end position="75"/>
    </location>
</feature>
<evidence type="ECO:0000313" key="3">
    <source>
        <dbReference type="EMBL" id="SDX88768.1"/>
    </source>
</evidence>
<evidence type="ECO:0000313" key="4">
    <source>
        <dbReference type="Proteomes" id="UP000199652"/>
    </source>
</evidence>
<feature type="domain" description="VanZ-like" evidence="2">
    <location>
        <begin position="62"/>
        <end position="175"/>
    </location>
</feature>
<keyword evidence="1" id="KW-0812">Transmembrane</keyword>
<dbReference type="InterPro" id="IPR006976">
    <property type="entry name" value="VanZ-like"/>
</dbReference>
<dbReference type="STRING" id="1528.SAMN04488579_1106"/>
<organism evidence="3 4">
    <name type="scientific">Eubacterium barkeri</name>
    <name type="common">Clostridium barkeri</name>
    <dbReference type="NCBI Taxonomy" id="1528"/>
    <lineage>
        <taxon>Bacteria</taxon>
        <taxon>Bacillati</taxon>
        <taxon>Bacillota</taxon>
        <taxon>Clostridia</taxon>
        <taxon>Eubacteriales</taxon>
        <taxon>Eubacteriaceae</taxon>
        <taxon>Eubacterium</taxon>
    </lineage>
</organism>
<dbReference type="Pfam" id="PF04892">
    <property type="entry name" value="VanZ"/>
    <property type="match status" value="1"/>
</dbReference>
<feature type="transmembrane region" description="Helical" evidence="1">
    <location>
        <begin position="95"/>
        <end position="116"/>
    </location>
</feature>